<keyword evidence="3" id="KW-1185">Reference proteome</keyword>
<reference evidence="3" key="1">
    <citation type="journal article" date="2019" name="Int. J. Syst. Evol. Microbiol.">
        <title>The Global Catalogue of Microorganisms (GCM) 10K type strain sequencing project: providing services to taxonomists for standard genome sequencing and annotation.</title>
        <authorList>
            <consortium name="The Broad Institute Genomics Platform"/>
            <consortium name="The Broad Institute Genome Sequencing Center for Infectious Disease"/>
            <person name="Wu L."/>
            <person name="Ma J."/>
        </authorList>
    </citation>
    <scope>NUCLEOTIDE SEQUENCE [LARGE SCALE GENOMIC DNA]</scope>
    <source>
        <strain evidence="3">JCM 9377</strain>
    </source>
</reference>
<comment type="caution">
    <text evidence="2">The sequence shown here is derived from an EMBL/GenBank/DDBJ whole genome shotgun (WGS) entry which is preliminary data.</text>
</comment>
<dbReference type="Proteomes" id="UP001501237">
    <property type="component" value="Unassembled WGS sequence"/>
</dbReference>
<evidence type="ECO:0000313" key="3">
    <source>
        <dbReference type="Proteomes" id="UP001501237"/>
    </source>
</evidence>
<proteinExistence type="predicted"/>
<sequence>MLLDTRSGIGQASGTPVKLPAWGKVTFQATGRGPIPTSDIKALSTGISVLTPAASGWLAVYPSDQAVNVSTSVFTTGESVTVADFTKITSTGMITVDNHSAVALDVVVTTDGFFQDGVGSGYEPITPATLYNTQTGSGSPTRTTPLAAGEVATIDVAGHVGVPAGCQASAVAMNVIVTGQVTSGDLAMWPSDLTEPAPFLRFIPDEPVGSLAISPLTCTGQIKIRNNSAGTVNLQITVRGYFSGTDNDAARFAPVPTKVILDTTSGIGTPTGVATIIPSNGTMTFNAISDLPVEDAARVTAVAFSIKALGTNSVGYLTTYPAGATDPNVPSVSFVSGEQSQAFDVAAPDERGQITVANHASNSTHVQIAVHGYFLTPASVPHTIAPGEFVPLRNTPLLETAKGDGVPGGAVQKVPAGGTMTFQALGKAGIPNTGVAAISLGLAVIKPAAAGTISVYPSDKPTTIASATFTAGESISNADISEVTSTGQLAVKNNSTAPIDVLISADGYVQQSAAGKVYMPVNTAVLWDTRASHTAGFPARTTPLNPWEAVEITAAGQAGFPTDPGQVDAVALNIITIDNGADGDLKVEPIDAPAGIGTLKFTQNDGANSVFSIVPTSHKNRLRVTNNSSGTVHVSISVRGYFTLFDADDRGSRYKVVPTTAVLDTATGVGTGGSTSQLGSEQTLYLDVTGPSGAPVNTVSAVAMQIHVNNPAQGGWITLRPEDKPENWISSVIYQAGESTTGFDLQTPSGLGRIAISNHGSGPVHLTINVRGYYVHKSVEVIEEGNLDLPEEQPYQQAMATSETASTADGAAGLGLASYDPVTKTVVTTATTPQALAEAAKPIKVPAYPDHDPGTGDGAGDDGTNEGPGPSETDESANMGDVEPTPPPVVSVPTVSIVPRPAHAPNDLNQLVDISQELSTLTDTDIPDVTTIRRAYLQPEKNRVIVEAPQPSSALQAGLTSRYGPSKVAIVVSPDGESTSRYCIAGDGTRVELGNRQCVDGAKSPAYRQLAGGARYSTTDGECSLAFAWWLNGKRFFLSAGHCNPSRNRDDIDNFPTWNDAMSPQATENGGGRRVWGDDFYNNYYLRKGTNGNGDLSLLAIRADSHANASIFRYGPKTRDQLLVRGGAVTEQGAREVGELCVGGATTGRRCSYKTTIRTWVKGKDANRSDTWYRTPDNAVIKGVSYAVLTKDGKGGAVYEKDCIDYGDSGGPVYTEITRNKSIVGVHARGIVSGGGYLKSKKYGNYCDLLFTDLYTAVRYRGGGNVASHPLP</sequence>
<name>A0ABP6QQ86_9ACTN</name>
<protein>
    <recommendedName>
        <fullName evidence="4">Trypsin</fullName>
    </recommendedName>
</protein>
<dbReference type="SUPFAM" id="SSF50494">
    <property type="entry name" value="Trypsin-like serine proteases"/>
    <property type="match status" value="1"/>
</dbReference>
<dbReference type="InterPro" id="IPR009003">
    <property type="entry name" value="Peptidase_S1_PA"/>
</dbReference>
<accession>A0ABP6QQ86</accession>
<organism evidence="2 3">
    <name type="scientific">Actinocorallia longicatena</name>
    <dbReference type="NCBI Taxonomy" id="111803"/>
    <lineage>
        <taxon>Bacteria</taxon>
        <taxon>Bacillati</taxon>
        <taxon>Actinomycetota</taxon>
        <taxon>Actinomycetes</taxon>
        <taxon>Streptosporangiales</taxon>
        <taxon>Thermomonosporaceae</taxon>
        <taxon>Actinocorallia</taxon>
    </lineage>
</organism>
<feature type="region of interest" description="Disordered" evidence="1">
    <location>
        <begin position="841"/>
        <end position="888"/>
    </location>
</feature>
<evidence type="ECO:0000313" key="2">
    <source>
        <dbReference type="EMBL" id="GAA3243948.1"/>
    </source>
</evidence>
<gene>
    <name evidence="2" type="ORF">GCM10010468_82070</name>
</gene>
<evidence type="ECO:0008006" key="4">
    <source>
        <dbReference type="Google" id="ProtNLM"/>
    </source>
</evidence>
<dbReference type="Gene3D" id="2.40.10.10">
    <property type="entry name" value="Trypsin-like serine proteases"/>
    <property type="match status" value="2"/>
</dbReference>
<evidence type="ECO:0000256" key="1">
    <source>
        <dbReference type="SAM" id="MobiDB-lite"/>
    </source>
</evidence>
<dbReference type="EMBL" id="BAAAUV010000064">
    <property type="protein sequence ID" value="GAA3243948.1"/>
    <property type="molecule type" value="Genomic_DNA"/>
</dbReference>
<dbReference type="InterPro" id="IPR043504">
    <property type="entry name" value="Peptidase_S1_PA_chymotrypsin"/>
</dbReference>